<dbReference type="InterPro" id="IPR013604">
    <property type="entry name" value="7TM_chemorcpt"/>
</dbReference>
<evidence type="ECO:0000256" key="5">
    <source>
        <dbReference type="ARBA" id="ARBA00023136"/>
    </source>
</evidence>
<dbReference type="GO" id="GO:0007165">
    <property type="term" value="P:signal transduction"/>
    <property type="evidence" value="ECO:0007669"/>
    <property type="project" value="UniProtKB-KW"/>
</dbReference>
<evidence type="ECO:0000256" key="6">
    <source>
        <dbReference type="RuleBase" id="RU363108"/>
    </source>
</evidence>
<protein>
    <recommendedName>
        <fullName evidence="6">Gustatory receptor</fullName>
    </recommendedName>
</protein>
<proteinExistence type="inferred from homology"/>
<dbReference type="InParanoid" id="A0A0Q9WTA9"/>
<dbReference type="STRING" id="7260.A0A0Q9WTA9"/>
<dbReference type="GO" id="GO:0005886">
    <property type="term" value="C:plasma membrane"/>
    <property type="evidence" value="ECO:0007669"/>
    <property type="project" value="UniProtKB-SubCell"/>
</dbReference>
<evidence type="ECO:0000256" key="2">
    <source>
        <dbReference type="ARBA" id="ARBA00022475"/>
    </source>
</evidence>
<organism evidence="7 8">
    <name type="scientific">Drosophila willistoni</name>
    <name type="common">Fruit fly</name>
    <dbReference type="NCBI Taxonomy" id="7260"/>
    <lineage>
        <taxon>Eukaryota</taxon>
        <taxon>Metazoa</taxon>
        <taxon>Ecdysozoa</taxon>
        <taxon>Arthropoda</taxon>
        <taxon>Hexapoda</taxon>
        <taxon>Insecta</taxon>
        <taxon>Pterygota</taxon>
        <taxon>Neoptera</taxon>
        <taxon>Endopterygota</taxon>
        <taxon>Diptera</taxon>
        <taxon>Brachycera</taxon>
        <taxon>Muscomorpha</taxon>
        <taxon>Ephydroidea</taxon>
        <taxon>Drosophilidae</taxon>
        <taxon>Drosophila</taxon>
        <taxon>Sophophora</taxon>
    </lineage>
</organism>
<comment type="caution">
    <text evidence="6">Lacks conserved residue(s) required for the propagation of feature annotation.</text>
</comment>
<keyword evidence="6" id="KW-0675">Receptor</keyword>
<dbReference type="KEGG" id="dwi:26530281"/>
<comment type="function">
    <text evidence="6">Gustatory receptor which mediates acceptance or avoidance behavior, depending on its substrates.</text>
</comment>
<dbReference type="FunCoup" id="A0A0Q9WTA9">
    <property type="interactions" value="4"/>
</dbReference>
<sequence>MAFDKFQLYGLLSWFMILNGLHHFYFNVKSHRLITCVMTSCIHKCWERKMSLKKVMKKLVFLEKQEFTGFKSGPKLRLRCYMKSLFVVITLIRIHFFYPTYMKRFSKDLYILDICSYWLLYNMLLAEVFAYYCVLWQTCRGFYILNLQLSVSRRKKKLLKLLQIYGKLLKLSKQMNEVYEYSGVFGCASKCWYQIAFGYEIFVILALPKSSFNAKLNMAMKVFIILTFILDAINLYLATDLADEFNKLREQTRRILRESRQFNRLVSIFSLQLCLYPERVMFLNVFAFDRRLTFTLLTKSLLFTICWLQGDYAKLKE</sequence>
<reference evidence="7 8" key="1">
    <citation type="journal article" date="2007" name="Nature">
        <title>Evolution of genes and genomes on the Drosophila phylogeny.</title>
        <authorList>
            <consortium name="Drosophila 12 Genomes Consortium"/>
            <person name="Clark A.G."/>
            <person name="Eisen M.B."/>
            <person name="Smith D.R."/>
            <person name="Bergman C.M."/>
            <person name="Oliver B."/>
            <person name="Markow T.A."/>
            <person name="Kaufman T.C."/>
            <person name="Kellis M."/>
            <person name="Gelbart W."/>
            <person name="Iyer V.N."/>
            <person name="Pollard D.A."/>
            <person name="Sackton T.B."/>
            <person name="Larracuente A.M."/>
            <person name="Singh N.D."/>
            <person name="Abad J.P."/>
            <person name="Abt D.N."/>
            <person name="Adryan B."/>
            <person name="Aguade M."/>
            <person name="Akashi H."/>
            <person name="Anderson W.W."/>
            <person name="Aquadro C.F."/>
            <person name="Ardell D.H."/>
            <person name="Arguello R."/>
            <person name="Artieri C.G."/>
            <person name="Barbash D.A."/>
            <person name="Barker D."/>
            <person name="Barsanti P."/>
            <person name="Batterham P."/>
            <person name="Batzoglou S."/>
            <person name="Begun D."/>
            <person name="Bhutkar A."/>
            <person name="Blanco E."/>
            <person name="Bosak S.A."/>
            <person name="Bradley R.K."/>
            <person name="Brand A.D."/>
            <person name="Brent M.R."/>
            <person name="Brooks A.N."/>
            <person name="Brown R.H."/>
            <person name="Butlin R.K."/>
            <person name="Caggese C."/>
            <person name="Calvi B.R."/>
            <person name="Bernardo de Carvalho A."/>
            <person name="Caspi A."/>
            <person name="Castrezana S."/>
            <person name="Celniker S.E."/>
            <person name="Chang J.L."/>
            <person name="Chapple C."/>
            <person name="Chatterji S."/>
            <person name="Chinwalla A."/>
            <person name="Civetta A."/>
            <person name="Clifton S.W."/>
            <person name="Comeron J.M."/>
            <person name="Costello J.C."/>
            <person name="Coyne J.A."/>
            <person name="Daub J."/>
            <person name="David R.G."/>
            <person name="Delcher A.L."/>
            <person name="Delehaunty K."/>
            <person name="Do C.B."/>
            <person name="Ebling H."/>
            <person name="Edwards K."/>
            <person name="Eickbush T."/>
            <person name="Evans J.D."/>
            <person name="Filipski A."/>
            <person name="Findeiss S."/>
            <person name="Freyhult E."/>
            <person name="Fulton L."/>
            <person name="Fulton R."/>
            <person name="Garcia A.C."/>
            <person name="Gardiner A."/>
            <person name="Garfield D.A."/>
            <person name="Garvin B.E."/>
            <person name="Gibson G."/>
            <person name="Gilbert D."/>
            <person name="Gnerre S."/>
            <person name="Godfrey J."/>
            <person name="Good R."/>
            <person name="Gotea V."/>
            <person name="Gravely B."/>
            <person name="Greenberg A.J."/>
            <person name="Griffiths-Jones S."/>
            <person name="Gross S."/>
            <person name="Guigo R."/>
            <person name="Gustafson E.A."/>
            <person name="Haerty W."/>
            <person name="Hahn M.W."/>
            <person name="Halligan D.L."/>
            <person name="Halpern A.L."/>
            <person name="Halter G.M."/>
            <person name="Han M.V."/>
            <person name="Heger A."/>
            <person name="Hillier L."/>
            <person name="Hinrichs A.S."/>
            <person name="Holmes I."/>
            <person name="Hoskins R.A."/>
            <person name="Hubisz M.J."/>
            <person name="Hultmark D."/>
            <person name="Huntley M.A."/>
            <person name="Jaffe D.B."/>
            <person name="Jagadeeshan S."/>
            <person name="Jeck W.R."/>
            <person name="Johnson J."/>
            <person name="Jones C.D."/>
            <person name="Jordan W.C."/>
            <person name="Karpen G.H."/>
            <person name="Kataoka E."/>
            <person name="Keightley P.D."/>
            <person name="Kheradpour P."/>
            <person name="Kirkness E.F."/>
            <person name="Koerich L.B."/>
            <person name="Kristiansen K."/>
            <person name="Kudrna D."/>
            <person name="Kulathinal R.J."/>
            <person name="Kumar S."/>
            <person name="Kwok R."/>
            <person name="Lander E."/>
            <person name="Langley C.H."/>
            <person name="Lapoint R."/>
            <person name="Lazzaro B.P."/>
            <person name="Lee S.J."/>
            <person name="Levesque L."/>
            <person name="Li R."/>
            <person name="Lin C.F."/>
            <person name="Lin M.F."/>
            <person name="Lindblad-Toh K."/>
            <person name="Llopart A."/>
            <person name="Long M."/>
            <person name="Low L."/>
            <person name="Lozovsky E."/>
            <person name="Lu J."/>
            <person name="Luo M."/>
            <person name="Machado C.A."/>
            <person name="Makalowski W."/>
            <person name="Marzo M."/>
            <person name="Matsuda M."/>
            <person name="Matzkin L."/>
            <person name="McAllister B."/>
            <person name="McBride C.S."/>
            <person name="McKernan B."/>
            <person name="McKernan K."/>
            <person name="Mendez-Lago M."/>
            <person name="Minx P."/>
            <person name="Mollenhauer M.U."/>
            <person name="Montooth K."/>
            <person name="Mount S.M."/>
            <person name="Mu X."/>
            <person name="Myers E."/>
            <person name="Negre B."/>
            <person name="Newfeld S."/>
            <person name="Nielsen R."/>
            <person name="Noor M.A."/>
            <person name="O'Grady P."/>
            <person name="Pachter L."/>
            <person name="Papaceit M."/>
            <person name="Parisi M.J."/>
            <person name="Parisi M."/>
            <person name="Parts L."/>
            <person name="Pedersen J.S."/>
            <person name="Pesole G."/>
            <person name="Phillippy A.M."/>
            <person name="Ponting C.P."/>
            <person name="Pop M."/>
            <person name="Porcelli D."/>
            <person name="Powell J.R."/>
            <person name="Prohaska S."/>
            <person name="Pruitt K."/>
            <person name="Puig M."/>
            <person name="Quesneville H."/>
            <person name="Ram K.R."/>
            <person name="Rand D."/>
            <person name="Rasmussen M.D."/>
            <person name="Reed L.K."/>
            <person name="Reenan R."/>
            <person name="Reily A."/>
            <person name="Remington K.A."/>
            <person name="Rieger T.T."/>
            <person name="Ritchie M.G."/>
            <person name="Robin C."/>
            <person name="Rogers Y.H."/>
            <person name="Rohde C."/>
            <person name="Rozas J."/>
            <person name="Rubenfield M.J."/>
            <person name="Ruiz A."/>
            <person name="Russo S."/>
            <person name="Salzberg S.L."/>
            <person name="Sanchez-Gracia A."/>
            <person name="Saranga D.J."/>
            <person name="Sato H."/>
            <person name="Schaeffer S.W."/>
            <person name="Schatz M.C."/>
            <person name="Schlenke T."/>
            <person name="Schwartz R."/>
            <person name="Segarra C."/>
            <person name="Singh R.S."/>
            <person name="Sirot L."/>
            <person name="Sirota M."/>
            <person name="Sisneros N.B."/>
            <person name="Smith C.D."/>
            <person name="Smith T.F."/>
            <person name="Spieth J."/>
            <person name="Stage D.E."/>
            <person name="Stark A."/>
            <person name="Stephan W."/>
            <person name="Strausberg R.L."/>
            <person name="Strempel S."/>
            <person name="Sturgill D."/>
            <person name="Sutton G."/>
            <person name="Sutton G.G."/>
            <person name="Tao W."/>
            <person name="Teichmann S."/>
            <person name="Tobari Y.N."/>
            <person name="Tomimura Y."/>
            <person name="Tsolas J.M."/>
            <person name="Valente V.L."/>
            <person name="Venter E."/>
            <person name="Venter J.C."/>
            <person name="Vicario S."/>
            <person name="Vieira F.G."/>
            <person name="Vilella A.J."/>
            <person name="Villasante A."/>
            <person name="Walenz B."/>
            <person name="Wang J."/>
            <person name="Wasserman M."/>
            <person name="Watts T."/>
            <person name="Wilson D."/>
            <person name="Wilson R.K."/>
            <person name="Wing R.A."/>
            <person name="Wolfner M.F."/>
            <person name="Wong A."/>
            <person name="Wong G.K."/>
            <person name="Wu C.I."/>
            <person name="Wu G."/>
            <person name="Yamamoto D."/>
            <person name="Yang H.P."/>
            <person name="Yang S.P."/>
            <person name="Yorke J.A."/>
            <person name="Yoshida K."/>
            <person name="Zdobnov E."/>
            <person name="Zhang P."/>
            <person name="Zhang Y."/>
            <person name="Zimin A.V."/>
            <person name="Baldwin J."/>
            <person name="Abdouelleil A."/>
            <person name="Abdulkadir J."/>
            <person name="Abebe A."/>
            <person name="Abera B."/>
            <person name="Abreu J."/>
            <person name="Acer S.C."/>
            <person name="Aftuck L."/>
            <person name="Alexander A."/>
            <person name="An P."/>
            <person name="Anderson E."/>
            <person name="Anderson S."/>
            <person name="Arachi H."/>
            <person name="Azer M."/>
            <person name="Bachantsang P."/>
            <person name="Barry A."/>
            <person name="Bayul T."/>
            <person name="Berlin A."/>
            <person name="Bessette D."/>
            <person name="Bloom T."/>
            <person name="Blye J."/>
            <person name="Boguslavskiy L."/>
            <person name="Bonnet C."/>
            <person name="Boukhgalter B."/>
            <person name="Bourzgui I."/>
            <person name="Brown A."/>
            <person name="Cahill P."/>
            <person name="Channer S."/>
            <person name="Cheshatsang Y."/>
            <person name="Chuda L."/>
            <person name="Citroen M."/>
            <person name="Collymore A."/>
            <person name="Cooke P."/>
            <person name="Costello M."/>
            <person name="D'Aco K."/>
            <person name="Daza R."/>
            <person name="De Haan G."/>
            <person name="DeGray S."/>
            <person name="DeMaso C."/>
            <person name="Dhargay N."/>
            <person name="Dooley K."/>
            <person name="Dooley E."/>
            <person name="Doricent M."/>
            <person name="Dorje P."/>
            <person name="Dorjee K."/>
            <person name="Dupes A."/>
            <person name="Elong R."/>
            <person name="Falk J."/>
            <person name="Farina A."/>
            <person name="Faro S."/>
            <person name="Ferguson D."/>
            <person name="Fisher S."/>
            <person name="Foley C.D."/>
            <person name="Franke A."/>
            <person name="Friedrich D."/>
            <person name="Gadbois L."/>
            <person name="Gearin G."/>
            <person name="Gearin C.R."/>
            <person name="Giannoukos G."/>
            <person name="Goode T."/>
            <person name="Graham J."/>
            <person name="Grandbois E."/>
            <person name="Grewal S."/>
            <person name="Gyaltsen K."/>
            <person name="Hafez N."/>
            <person name="Hagos B."/>
            <person name="Hall J."/>
            <person name="Henson C."/>
            <person name="Hollinger A."/>
            <person name="Honan T."/>
            <person name="Huard M.D."/>
            <person name="Hughes L."/>
            <person name="Hurhula B."/>
            <person name="Husby M.E."/>
            <person name="Kamat A."/>
            <person name="Kanga B."/>
            <person name="Kashin S."/>
            <person name="Khazanovich D."/>
            <person name="Kisner P."/>
            <person name="Lance K."/>
            <person name="Lara M."/>
            <person name="Lee W."/>
            <person name="Lennon N."/>
            <person name="Letendre F."/>
            <person name="LeVine R."/>
            <person name="Lipovsky A."/>
            <person name="Liu X."/>
            <person name="Liu J."/>
            <person name="Liu S."/>
            <person name="Lokyitsang T."/>
            <person name="Lokyitsang Y."/>
            <person name="Lubonja R."/>
            <person name="Lui A."/>
            <person name="MacDonald P."/>
            <person name="Magnisalis V."/>
            <person name="Maru K."/>
            <person name="Matthews C."/>
            <person name="McCusker W."/>
            <person name="McDonough S."/>
            <person name="Mehta T."/>
            <person name="Meldrim J."/>
            <person name="Meneus L."/>
            <person name="Mihai O."/>
            <person name="Mihalev A."/>
            <person name="Mihova T."/>
            <person name="Mittelman R."/>
            <person name="Mlenga V."/>
            <person name="Montmayeur A."/>
            <person name="Mulrain L."/>
            <person name="Navidi A."/>
            <person name="Naylor J."/>
            <person name="Negash T."/>
            <person name="Nguyen T."/>
            <person name="Nguyen N."/>
            <person name="Nicol R."/>
            <person name="Norbu C."/>
            <person name="Norbu N."/>
            <person name="Novod N."/>
            <person name="O'Neill B."/>
            <person name="Osman S."/>
            <person name="Markiewicz E."/>
            <person name="Oyono O.L."/>
            <person name="Patti C."/>
            <person name="Phunkhang P."/>
            <person name="Pierre F."/>
            <person name="Priest M."/>
            <person name="Raghuraman S."/>
            <person name="Rege F."/>
            <person name="Reyes R."/>
            <person name="Rise C."/>
            <person name="Rogov P."/>
            <person name="Ross K."/>
            <person name="Ryan E."/>
            <person name="Settipalli S."/>
            <person name="Shea T."/>
            <person name="Sherpa N."/>
            <person name="Shi L."/>
            <person name="Shih D."/>
            <person name="Sparrow T."/>
            <person name="Spaulding J."/>
            <person name="Stalker J."/>
            <person name="Stange-Thomann N."/>
            <person name="Stavropoulos S."/>
            <person name="Stone C."/>
            <person name="Strader C."/>
            <person name="Tesfaye S."/>
            <person name="Thomson T."/>
            <person name="Thoulutsang Y."/>
            <person name="Thoulutsang D."/>
            <person name="Topham K."/>
            <person name="Topping I."/>
            <person name="Tsamla T."/>
            <person name="Vassiliev H."/>
            <person name="Vo A."/>
            <person name="Wangchuk T."/>
            <person name="Wangdi T."/>
            <person name="Weiand M."/>
            <person name="Wilkinson J."/>
            <person name="Wilson A."/>
            <person name="Yadav S."/>
            <person name="Young G."/>
            <person name="Yu Q."/>
            <person name="Zembek L."/>
            <person name="Zhong D."/>
            <person name="Zimmer A."/>
            <person name="Zwirko Z."/>
            <person name="Jaffe D.B."/>
            <person name="Alvarez P."/>
            <person name="Brockman W."/>
            <person name="Butler J."/>
            <person name="Chin C."/>
            <person name="Gnerre S."/>
            <person name="Grabherr M."/>
            <person name="Kleber M."/>
            <person name="Mauceli E."/>
            <person name="MacCallum I."/>
        </authorList>
    </citation>
    <scope>NUCLEOTIDE SEQUENCE [LARGE SCALE GENOMIC DNA]</scope>
    <source>
        <strain evidence="8">Tucson 14030-0811.24</strain>
    </source>
</reference>
<feature type="transmembrane region" description="Helical" evidence="6">
    <location>
        <begin position="220"/>
        <end position="241"/>
    </location>
</feature>
<feature type="transmembrane region" description="Helical" evidence="6">
    <location>
        <begin position="6"/>
        <end position="25"/>
    </location>
</feature>
<accession>A0A0Q9WTA9</accession>
<evidence type="ECO:0000313" key="8">
    <source>
        <dbReference type="Proteomes" id="UP000007798"/>
    </source>
</evidence>
<gene>
    <name evidence="7" type="primary">Dwil\GK28279</name>
    <name evidence="7" type="ORF">Dwil_GK28279</name>
</gene>
<comment type="subcellular location">
    <subcellularLocation>
        <location evidence="1 6">Cell membrane</location>
        <topology evidence="1 6">Multi-pass membrane protein</topology>
    </subcellularLocation>
</comment>
<evidence type="ECO:0000256" key="3">
    <source>
        <dbReference type="ARBA" id="ARBA00022692"/>
    </source>
</evidence>
<keyword evidence="5 6" id="KW-0472">Membrane</keyword>
<evidence type="ECO:0000313" key="7">
    <source>
        <dbReference type="EMBL" id="KRF99172.1"/>
    </source>
</evidence>
<dbReference type="OrthoDB" id="7833070at2759"/>
<feature type="transmembrane region" description="Helical" evidence="6">
    <location>
        <begin position="80"/>
        <end position="98"/>
    </location>
</feature>
<dbReference type="Proteomes" id="UP000007798">
    <property type="component" value="Unassembled WGS sequence"/>
</dbReference>
<dbReference type="AlphaFoldDB" id="A0A0Q9WTA9"/>
<dbReference type="EMBL" id="CH964154">
    <property type="protein sequence ID" value="KRF99172.1"/>
    <property type="molecule type" value="Genomic_DNA"/>
</dbReference>
<keyword evidence="4 6" id="KW-1133">Transmembrane helix</keyword>
<keyword evidence="2 6" id="KW-1003">Cell membrane</keyword>
<dbReference type="Pfam" id="PF08395">
    <property type="entry name" value="7tm_7"/>
    <property type="match status" value="1"/>
</dbReference>
<comment type="similarity">
    <text evidence="6">Belongs to the insect chemoreceptor superfamily. Gustatory receptor (GR) family.</text>
</comment>
<keyword evidence="8" id="KW-1185">Reference proteome</keyword>
<evidence type="ECO:0000256" key="1">
    <source>
        <dbReference type="ARBA" id="ARBA00004651"/>
    </source>
</evidence>
<keyword evidence="6" id="KW-0807">Transducer</keyword>
<feature type="transmembrane region" description="Helical" evidence="6">
    <location>
        <begin position="118"/>
        <end position="145"/>
    </location>
</feature>
<name>A0A0Q9WTA9_DROWI</name>
<evidence type="ECO:0000256" key="4">
    <source>
        <dbReference type="ARBA" id="ARBA00022989"/>
    </source>
</evidence>
<feature type="transmembrane region" description="Helical" evidence="6">
    <location>
        <begin position="191"/>
        <end position="208"/>
    </location>
</feature>
<dbReference type="GO" id="GO:0050913">
    <property type="term" value="P:sensory perception of bitter taste"/>
    <property type="evidence" value="ECO:0007669"/>
    <property type="project" value="EnsemblMetazoa"/>
</dbReference>
<keyword evidence="3 6" id="KW-0812">Transmembrane</keyword>